<dbReference type="InterPro" id="IPR043502">
    <property type="entry name" value="DNA/RNA_pol_sf"/>
</dbReference>
<dbReference type="Proteomes" id="UP000245764">
    <property type="component" value="Chromosome 3"/>
</dbReference>
<reference evidence="3" key="1">
    <citation type="submission" date="2017-05" db="EMBL/GenBank/DDBJ databases">
        <authorList>
            <person name="Song R."/>
            <person name="Chenine A.L."/>
            <person name="Ruprecht R.M."/>
        </authorList>
    </citation>
    <scope>NUCLEOTIDE SEQUENCE [LARGE SCALE GENOMIC DNA]</scope>
</reference>
<feature type="domain" description="Reverse transcriptase" evidence="1">
    <location>
        <begin position="1"/>
        <end position="65"/>
    </location>
</feature>
<evidence type="ECO:0000313" key="3">
    <source>
        <dbReference type="Proteomes" id="UP000245764"/>
    </source>
</evidence>
<name>A0A2H1G3K6_ZYMTR</name>
<sequence length="133" mass="15051">MDFVYAYIDNIVVRSRTLEEHKTYLRAMFKRLDKKRVSLAPDKAFVGFLCVRLLGQMVDGVGFTTDAERITALKNIKKPTDAAGLERYLGLTSYLRSKIPYYGTITEPLYAAKVDAQARAPPKGHKRKSYIAS</sequence>
<dbReference type="Gene3D" id="3.30.70.270">
    <property type="match status" value="2"/>
</dbReference>
<evidence type="ECO:0000313" key="2">
    <source>
        <dbReference type="EMBL" id="SMR48121.1"/>
    </source>
</evidence>
<dbReference type="InterPro" id="IPR043128">
    <property type="entry name" value="Rev_trsase/Diguanyl_cyclase"/>
</dbReference>
<evidence type="ECO:0000259" key="1">
    <source>
        <dbReference type="PROSITE" id="PS50878"/>
    </source>
</evidence>
<dbReference type="SUPFAM" id="SSF56672">
    <property type="entry name" value="DNA/RNA polymerases"/>
    <property type="match status" value="1"/>
</dbReference>
<dbReference type="PANTHER" id="PTHR33064:SF37">
    <property type="entry name" value="RIBONUCLEASE H"/>
    <property type="match status" value="1"/>
</dbReference>
<dbReference type="PANTHER" id="PTHR33064">
    <property type="entry name" value="POL PROTEIN"/>
    <property type="match status" value="1"/>
</dbReference>
<dbReference type="InterPro" id="IPR000477">
    <property type="entry name" value="RT_dom"/>
</dbReference>
<dbReference type="InterPro" id="IPR051320">
    <property type="entry name" value="Viral_Replic_Matur_Polypro"/>
</dbReference>
<dbReference type="PROSITE" id="PS50878">
    <property type="entry name" value="RT_POL"/>
    <property type="match status" value="1"/>
</dbReference>
<organism evidence="2 3">
    <name type="scientific">Zymoseptoria tritici ST99CH_1E4</name>
    <dbReference type="NCBI Taxonomy" id="1276532"/>
    <lineage>
        <taxon>Eukaryota</taxon>
        <taxon>Fungi</taxon>
        <taxon>Dikarya</taxon>
        <taxon>Ascomycota</taxon>
        <taxon>Pezizomycotina</taxon>
        <taxon>Dothideomycetes</taxon>
        <taxon>Dothideomycetidae</taxon>
        <taxon>Mycosphaerellales</taxon>
        <taxon>Mycosphaerellaceae</taxon>
        <taxon>Zymoseptoria</taxon>
    </lineage>
</organism>
<accession>A0A2H1G3K6</accession>
<protein>
    <recommendedName>
        <fullName evidence="1">Reverse transcriptase domain-containing protein</fullName>
    </recommendedName>
</protein>
<dbReference type="AlphaFoldDB" id="A0A2H1G3K6"/>
<dbReference type="EMBL" id="LT854255">
    <property type="protein sequence ID" value="SMR48121.1"/>
    <property type="molecule type" value="Genomic_DNA"/>
</dbReference>
<gene>
    <name evidence="2" type="ORF">ZT1E4_G3510</name>
</gene>
<proteinExistence type="predicted"/>